<keyword evidence="3 7" id="KW-0812">Transmembrane</keyword>
<organism evidence="9 10">
    <name type="scientific">Crassostrea virginica</name>
    <name type="common">Eastern oyster</name>
    <dbReference type="NCBI Taxonomy" id="6565"/>
    <lineage>
        <taxon>Eukaryota</taxon>
        <taxon>Metazoa</taxon>
        <taxon>Spiralia</taxon>
        <taxon>Lophotrochozoa</taxon>
        <taxon>Mollusca</taxon>
        <taxon>Bivalvia</taxon>
        <taxon>Autobranchia</taxon>
        <taxon>Pteriomorphia</taxon>
        <taxon>Ostreida</taxon>
        <taxon>Ostreoidea</taxon>
        <taxon>Ostreidae</taxon>
        <taxon>Crassostrea</taxon>
    </lineage>
</organism>
<dbReference type="InterPro" id="IPR020846">
    <property type="entry name" value="MFS_dom"/>
</dbReference>
<feature type="transmembrane region" description="Helical" evidence="7">
    <location>
        <begin position="561"/>
        <end position="581"/>
    </location>
</feature>
<feature type="domain" description="Major facilitator superfamily (MFS) profile" evidence="8">
    <location>
        <begin position="69"/>
        <end position="587"/>
    </location>
</feature>
<dbReference type="SUPFAM" id="SSF103473">
    <property type="entry name" value="MFS general substrate transporter"/>
    <property type="match status" value="1"/>
</dbReference>
<dbReference type="GeneID" id="111137655"/>
<dbReference type="PANTHER" id="PTHR23504">
    <property type="entry name" value="MAJOR FACILITATOR SUPERFAMILY DOMAIN-CONTAINING PROTEIN 10"/>
    <property type="match status" value="1"/>
</dbReference>
<feature type="transmembrane region" description="Helical" evidence="7">
    <location>
        <begin position="139"/>
        <end position="158"/>
    </location>
</feature>
<dbReference type="PANTHER" id="PTHR23504:SF15">
    <property type="entry name" value="MAJOR FACILITATOR SUPERFAMILY (MFS) PROFILE DOMAIN-CONTAINING PROTEIN"/>
    <property type="match status" value="1"/>
</dbReference>
<dbReference type="KEGG" id="cvn:111137655"/>
<evidence type="ECO:0000256" key="4">
    <source>
        <dbReference type="ARBA" id="ARBA00022989"/>
    </source>
</evidence>
<evidence type="ECO:0000313" key="12">
    <source>
        <dbReference type="RefSeq" id="XP_022344921.1"/>
    </source>
</evidence>
<dbReference type="InterPro" id="IPR011701">
    <property type="entry name" value="MFS"/>
</dbReference>
<dbReference type="Pfam" id="PF07690">
    <property type="entry name" value="MFS_1"/>
    <property type="match status" value="2"/>
</dbReference>
<accession>A0A8B8EY42</accession>
<feature type="transmembrane region" description="Helical" evidence="7">
    <location>
        <begin position="457"/>
        <end position="478"/>
    </location>
</feature>
<feature type="transmembrane region" description="Helical" evidence="7">
    <location>
        <begin position="484"/>
        <end position="512"/>
    </location>
</feature>
<keyword evidence="4 7" id="KW-1133">Transmembrane helix</keyword>
<dbReference type="RefSeq" id="XP_022344919.1">
    <property type="nucleotide sequence ID" value="XM_022489211.1"/>
</dbReference>
<evidence type="ECO:0000256" key="2">
    <source>
        <dbReference type="ARBA" id="ARBA00022448"/>
    </source>
</evidence>
<evidence type="ECO:0000313" key="10">
    <source>
        <dbReference type="RefSeq" id="XP_022344919.1"/>
    </source>
</evidence>
<feature type="transmembrane region" description="Helical" evidence="7">
    <location>
        <begin position="199"/>
        <end position="220"/>
    </location>
</feature>
<dbReference type="InterPro" id="IPR001958">
    <property type="entry name" value="Tet-R_TetA/multi-R_MdtG-like"/>
</dbReference>
<feature type="transmembrane region" description="Helical" evidence="7">
    <location>
        <begin position="240"/>
        <end position="262"/>
    </location>
</feature>
<protein>
    <submittedName>
        <fullName evidence="10 11">Protein ZINC INDUCED FACILITATOR-LIKE 1-like</fullName>
    </submittedName>
</protein>
<dbReference type="OrthoDB" id="440553at2759"/>
<keyword evidence="5 7" id="KW-0472">Membrane</keyword>
<dbReference type="PROSITE" id="PS50850">
    <property type="entry name" value="MFS"/>
    <property type="match status" value="1"/>
</dbReference>
<feature type="transmembrane region" description="Helical" evidence="7">
    <location>
        <begin position="164"/>
        <end position="187"/>
    </location>
</feature>
<reference evidence="10 11" key="1">
    <citation type="submission" date="2025-04" db="UniProtKB">
        <authorList>
            <consortium name="RefSeq"/>
        </authorList>
    </citation>
    <scope>IDENTIFICATION</scope>
    <source>
        <tissue evidence="10 11">Whole sample</tissue>
    </source>
</reference>
<dbReference type="PRINTS" id="PR01035">
    <property type="entry name" value="TCRTETA"/>
</dbReference>
<feature type="region of interest" description="Disordered" evidence="6">
    <location>
        <begin position="1"/>
        <end position="44"/>
    </location>
</feature>
<feature type="transmembrane region" description="Helical" evidence="7">
    <location>
        <begin position="69"/>
        <end position="91"/>
    </location>
</feature>
<feature type="transmembrane region" description="Helical" evidence="7">
    <location>
        <begin position="426"/>
        <end position="445"/>
    </location>
</feature>
<evidence type="ECO:0000313" key="11">
    <source>
        <dbReference type="RefSeq" id="XP_022344920.1"/>
    </source>
</evidence>
<feature type="compositionally biased region" description="Basic and acidic residues" evidence="6">
    <location>
        <begin position="22"/>
        <end position="39"/>
    </location>
</feature>
<dbReference type="RefSeq" id="XP_022344920.1">
    <property type="nucleotide sequence ID" value="XM_022489212.1"/>
</dbReference>
<name>A0A8B8EY42_CRAVI</name>
<evidence type="ECO:0000256" key="1">
    <source>
        <dbReference type="ARBA" id="ARBA00004141"/>
    </source>
</evidence>
<feature type="compositionally biased region" description="Basic and acidic residues" evidence="6">
    <location>
        <begin position="1"/>
        <end position="10"/>
    </location>
</feature>
<dbReference type="CDD" id="cd17330">
    <property type="entry name" value="MFS_SLC46_TetA_like"/>
    <property type="match status" value="1"/>
</dbReference>
<feature type="transmembrane region" description="Helical" evidence="7">
    <location>
        <begin position="524"/>
        <end position="549"/>
    </location>
</feature>
<evidence type="ECO:0000256" key="7">
    <source>
        <dbReference type="SAM" id="Phobius"/>
    </source>
</evidence>
<dbReference type="InterPro" id="IPR036259">
    <property type="entry name" value="MFS_trans_sf"/>
</dbReference>
<gene>
    <name evidence="10 11 12" type="primary">LOC111137655</name>
</gene>
<evidence type="ECO:0000256" key="6">
    <source>
        <dbReference type="SAM" id="MobiDB-lite"/>
    </source>
</evidence>
<feature type="transmembrane region" description="Helical" evidence="7">
    <location>
        <begin position="388"/>
        <end position="406"/>
    </location>
</feature>
<evidence type="ECO:0000256" key="5">
    <source>
        <dbReference type="ARBA" id="ARBA00023136"/>
    </source>
</evidence>
<evidence type="ECO:0000259" key="8">
    <source>
        <dbReference type="PROSITE" id="PS50850"/>
    </source>
</evidence>
<dbReference type="RefSeq" id="XP_022344921.1">
    <property type="nucleotide sequence ID" value="XM_022489213.1"/>
</dbReference>
<keyword evidence="2" id="KW-0813">Transport</keyword>
<evidence type="ECO:0000313" key="9">
    <source>
        <dbReference type="Proteomes" id="UP000694844"/>
    </source>
</evidence>
<proteinExistence type="predicted"/>
<feature type="transmembrane region" description="Helical" evidence="7">
    <location>
        <begin position="106"/>
        <end position="127"/>
    </location>
</feature>
<dbReference type="GO" id="GO:0016020">
    <property type="term" value="C:membrane"/>
    <property type="evidence" value="ECO:0007669"/>
    <property type="project" value="UniProtKB-SubCell"/>
</dbReference>
<keyword evidence="9" id="KW-1185">Reference proteome</keyword>
<evidence type="ECO:0000256" key="3">
    <source>
        <dbReference type="ARBA" id="ARBA00022692"/>
    </source>
</evidence>
<sequence>MSIKEEKNGRVETAVVIQEPAVEEHEGAEGKNESEDRRQSPRRRSSIWHTVKNKIRITPKDATPVNWKMVILVFISLFTSSFSLTFLFPFLPDMILFFGYQETEKGYYAGLIASMVFAGRAAGSFFWGWLSDRMGRRPVILMTIFGNGLFCVLFGFTINLPMALVLRFFAGLANGTVGIAKTILYEISDDSNQAIGMSILSMSWGAGIIIGPAVGGLLATPAKKYPAVFTADGAFGQFPYLLPSLIVGGACVLVLVIDIFLLPETKSRRQEELEVKVDDEEEKQRLAPEFKQNLTIPPNGKISMSVEDLYCHTERAVYEVKQYQSCQELHRSQGATGVRQRSVSENGVKASAKEMFMEVEVTEKKSILDKIKNTILFKIFSMADCREAIFLYTSFSFSAIGFEEIFTVWASTKPVYDGLGFESDEIGMVLGIASFPMLALNLFIFPYMNRLMGTKKTFIICGFINGVLMTVTPILHLLQSGSQSLLWTLLLLVIIPQKIMTSCSFTATSLFVNNSSPTHMAGSVNGIAMTATAIARTLAPTIGGSVYAWSISNDLGPPFDVNLAFFMFGLLLWGTSVYSIFTPESLNKKKVDSD</sequence>
<dbReference type="GO" id="GO:0022857">
    <property type="term" value="F:transmembrane transporter activity"/>
    <property type="evidence" value="ECO:0007669"/>
    <property type="project" value="InterPro"/>
</dbReference>
<comment type="subcellular location">
    <subcellularLocation>
        <location evidence="1">Membrane</location>
        <topology evidence="1">Multi-pass membrane protein</topology>
    </subcellularLocation>
</comment>
<dbReference type="Gene3D" id="1.20.1250.20">
    <property type="entry name" value="MFS general substrate transporter like domains"/>
    <property type="match status" value="1"/>
</dbReference>
<dbReference type="AlphaFoldDB" id="A0A8B8EY42"/>
<dbReference type="Proteomes" id="UP000694844">
    <property type="component" value="Chromosome 5"/>
</dbReference>